<dbReference type="GO" id="GO:0003677">
    <property type="term" value="F:DNA binding"/>
    <property type="evidence" value="ECO:0007669"/>
    <property type="project" value="UniProtKB-KW"/>
</dbReference>
<dbReference type="SUPFAM" id="SSF55781">
    <property type="entry name" value="GAF domain-like"/>
    <property type="match status" value="1"/>
</dbReference>
<name>A0ABR9KIM7_9ACTN</name>
<dbReference type="InterPro" id="IPR014757">
    <property type="entry name" value="Tscrpt_reg_IclR_C"/>
</dbReference>
<dbReference type="InterPro" id="IPR005471">
    <property type="entry name" value="Tscrpt_reg_IclR_N"/>
</dbReference>
<keyword evidence="1" id="KW-0805">Transcription regulation</keyword>
<dbReference type="PANTHER" id="PTHR30136:SF24">
    <property type="entry name" value="HTH-TYPE TRANSCRIPTIONAL REPRESSOR ALLR"/>
    <property type="match status" value="1"/>
</dbReference>
<feature type="domain" description="HTH iclR-type" evidence="4">
    <location>
        <begin position="6"/>
        <end position="67"/>
    </location>
</feature>
<proteinExistence type="predicted"/>
<dbReference type="Proteomes" id="UP000661607">
    <property type="component" value="Unassembled WGS sequence"/>
</dbReference>
<comment type="caution">
    <text evidence="6">The sequence shown here is derived from an EMBL/GenBank/DDBJ whole genome shotgun (WGS) entry which is preliminary data.</text>
</comment>
<dbReference type="InterPro" id="IPR029016">
    <property type="entry name" value="GAF-like_dom_sf"/>
</dbReference>
<accession>A0ABR9KIM7</accession>
<organism evidence="6 7">
    <name type="scientific">Nonomuraea africana</name>
    <dbReference type="NCBI Taxonomy" id="46171"/>
    <lineage>
        <taxon>Bacteria</taxon>
        <taxon>Bacillati</taxon>
        <taxon>Actinomycetota</taxon>
        <taxon>Actinomycetes</taxon>
        <taxon>Streptosporangiales</taxon>
        <taxon>Streptosporangiaceae</taxon>
        <taxon>Nonomuraea</taxon>
    </lineage>
</organism>
<dbReference type="Pfam" id="PF09339">
    <property type="entry name" value="HTH_IclR"/>
    <property type="match status" value="1"/>
</dbReference>
<dbReference type="PANTHER" id="PTHR30136">
    <property type="entry name" value="HELIX-TURN-HELIX TRANSCRIPTIONAL REGULATOR, ICLR FAMILY"/>
    <property type="match status" value="1"/>
</dbReference>
<reference evidence="6 7" key="1">
    <citation type="submission" date="2020-10" db="EMBL/GenBank/DDBJ databases">
        <title>Sequencing the genomes of 1000 actinobacteria strains.</title>
        <authorList>
            <person name="Klenk H.-P."/>
        </authorList>
    </citation>
    <scope>NUCLEOTIDE SEQUENCE [LARGE SCALE GENOMIC DNA]</scope>
    <source>
        <strain evidence="6 7">DSM 43748</strain>
    </source>
</reference>
<gene>
    <name evidence="6" type="ORF">H4W81_004658</name>
</gene>
<dbReference type="PROSITE" id="PS51078">
    <property type="entry name" value="ICLR_ED"/>
    <property type="match status" value="1"/>
</dbReference>
<evidence type="ECO:0000259" key="5">
    <source>
        <dbReference type="PROSITE" id="PS51078"/>
    </source>
</evidence>
<evidence type="ECO:0000256" key="2">
    <source>
        <dbReference type="ARBA" id="ARBA00023125"/>
    </source>
</evidence>
<dbReference type="EMBL" id="JADBEF010000001">
    <property type="protein sequence ID" value="MBE1561879.1"/>
    <property type="molecule type" value="Genomic_DNA"/>
</dbReference>
<feature type="domain" description="IclR-ED" evidence="5">
    <location>
        <begin position="63"/>
        <end position="229"/>
    </location>
</feature>
<evidence type="ECO:0000313" key="6">
    <source>
        <dbReference type="EMBL" id="MBE1561879.1"/>
    </source>
</evidence>
<evidence type="ECO:0000259" key="4">
    <source>
        <dbReference type="PROSITE" id="PS51077"/>
    </source>
</evidence>
<dbReference type="PROSITE" id="PS51077">
    <property type="entry name" value="HTH_ICLR"/>
    <property type="match status" value="1"/>
</dbReference>
<evidence type="ECO:0000313" key="7">
    <source>
        <dbReference type="Proteomes" id="UP000661607"/>
    </source>
</evidence>
<dbReference type="InterPro" id="IPR036390">
    <property type="entry name" value="WH_DNA-bd_sf"/>
</dbReference>
<dbReference type="InterPro" id="IPR050707">
    <property type="entry name" value="HTH_MetabolicPath_Reg"/>
</dbReference>
<sequence>MSASTLQTLDRGLRALEIISHSPEGISIADLAKELGIHRAICYRVVATLESRRLVVRAEDGRVRLGVGIAVLASRLEPQFHRDAQSLLRDLANETHATAFISAAEGQDCVAMMVAEPDDRVLTVGYRVGSRHPLTKGAAGIAILAARPEDRRDPDSVRQARRDGYSLTRGQLERGAVGLATAIRIFTRTGSASPIERSVGVVAIDELDIERAAEAVQRTARQLERLLAP</sequence>
<dbReference type="RefSeq" id="WP_192776726.1">
    <property type="nucleotide sequence ID" value="NZ_BAAASY010000011.1"/>
</dbReference>
<keyword evidence="3" id="KW-0804">Transcription</keyword>
<evidence type="ECO:0000256" key="3">
    <source>
        <dbReference type="ARBA" id="ARBA00023163"/>
    </source>
</evidence>
<dbReference type="Gene3D" id="3.30.450.40">
    <property type="match status" value="2"/>
</dbReference>
<dbReference type="SUPFAM" id="SSF46785">
    <property type="entry name" value="Winged helix' DNA-binding domain"/>
    <property type="match status" value="1"/>
</dbReference>
<dbReference type="SMART" id="SM00346">
    <property type="entry name" value="HTH_ICLR"/>
    <property type="match status" value="1"/>
</dbReference>
<keyword evidence="7" id="KW-1185">Reference proteome</keyword>
<dbReference type="Gene3D" id="1.10.10.10">
    <property type="entry name" value="Winged helix-like DNA-binding domain superfamily/Winged helix DNA-binding domain"/>
    <property type="match status" value="1"/>
</dbReference>
<keyword evidence="2 6" id="KW-0238">DNA-binding</keyword>
<dbReference type="InterPro" id="IPR036388">
    <property type="entry name" value="WH-like_DNA-bd_sf"/>
</dbReference>
<protein>
    <submittedName>
        <fullName evidence="6">DNA-binding IclR family transcriptional regulator</fullName>
    </submittedName>
</protein>
<evidence type="ECO:0000256" key="1">
    <source>
        <dbReference type="ARBA" id="ARBA00023015"/>
    </source>
</evidence>